<dbReference type="EMBL" id="PGCJ01000115">
    <property type="protein sequence ID" value="PLW46887.1"/>
    <property type="molecule type" value="Genomic_DNA"/>
</dbReference>
<keyword evidence="1" id="KW-0472">Membrane</keyword>
<evidence type="ECO:0000256" key="1">
    <source>
        <dbReference type="SAM" id="Phobius"/>
    </source>
</evidence>
<keyword evidence="1" id="KW-0812">Transmembrane</keyword>
<gene>
    <name evidence="2" type="ORF">PCANC_06580</name>
</gene>
<comment type="caution">
    <text evidence="2">The sequence shown here is derived from an EMBL/GenBank/DDBJ whole genome shotgun (WGS) entry which is preliminary data.</text>
</comment>
<feature type="transmembrane region" description="Helical" evidence="1">
    <location>
        <begin position="29"/>
        <end position="51"/>
    </location>
</feature>
<name>A0A2N5VA39_9BASI</name>
<accession>A0A2N5VA39</accession>
<sequence length="76" mass="8625">MILILSKRFEGPTQLFFTPSQLDCNSTQLLSFLVMCELAAFMLGVLGVQAVHHLKDLGLSELDFHNTFRFLQYTST</sequence>
<protein>
    <submittedName>
        <fullName evidence="2">Uncharacterized protein</fullName>
    </submittedName>
</protein>
<dbReference type="AlphaFoldDB" id="A0A2N5VA39"/>
<proteinExistence type="predicted"/>
<evidence type="ECO:0000313" key="2">
    <source>
        <dbReference type="EMBL" id="PLW46887.1"/>
    </source>
</evidence>
<dbReference type="Proteomes" id="UP000235388">
    <property type="component" value="Unassembled WGS sequence"/>
</dbReference>
<keyword evidence="3" id="KW-1185">Reference proteome</keyword>
<organism evidence="2 3">
    <name type="scientific">Puccinia coronata f. sp. avenae</name>
    <dbReference type="NCBI Taxonomy" id="200324"/>
    <lineage>
        <taxon>Eukaryota</taxon>
        <taxon>Fungi</taxon>
        <taxon>Dikarya</taxon>
        <taxon>Basidiomycota</taxon>
        <taxon>Pucciniomycotina</taxon>
        <taxon>Pucciniomycetes</taxon>
        <taxon>Pucciniales</taxon>
        <taxon>Pucciniaceae</taxon>
        <taxon>Puccinia</taxon>
    </lineage>
</organism>
<keyword evidence="1" id="KW-1133">Transmembrane helix</keyword>
<reference evidence="2 3" key="1">
    <citation type="submission" date="2017-11" db="EMBL/GenBank/DDBJ databases">
        <title>De novo assembly and phasing of dikaryotic genomes from two isolates of Puccinia coronata f. sp. avenae, the causal agent of oat crown rust.</title>
        <authorList>
            <person name="Miller M.E."/>
            <person name="Zhang Y."/>
            <person name="Omidvar V."/>
            <person name="Sperschneider J."/>
            <person name="Schwessinger B."/>
            <person name="Raley C."/>
            <person name="Palmer J.M."/>
            <person name="Garnica D."/>
            <person name="Upadhyaya N."/>
            <person name="Rathjen J."/>
            <person name="Taylor J.M."/>
            <person name="Park R.F."/>
            <person name="Dodds P.N."/>
            <person name="Hirsch C.D."/>
            <person name="Kianian S.F."/>
            <person name="Figueroa M."/>
        </authorList>
    </citation>
    <scope>NUCLEOTIDE SEQUENCE [LARGE SCALE GENOMIC DNA]</scope>
    <source>
        <strain evidence="2">12NC29</strain>
    </source>
</reference>
<evidence type="ECO:0000313" key="3">
    <source>
        <dbReference type="Proteomes" id="UP000235388"/>
    </source>
</evidence>